<dbReference type="Proteomes" id="UP000029507">
    <property type="component" value="Chromosome"/>
</dbReference>
<keyword evidence="2" id="KW-1185">Reference proteome</keyword>
<proteinExistence type="predicted"/>
<evidence type="ECO:0000313" key="2">
    <source>
        <dbReference type="Proteomes" id="UP000029507"/>
    </source>
</evidence>
<dbReference type="STRING" id="169760.PSTEL_10615"/>
<dbReference type="AlphaFoldDB" id="A0A089N433"/>
<sequence>MIQDLRTVKRFMTTRLGLEDSNYRQRFNNLVVMLFSWNRNYRREDIQHILELTSGLSHKRYIVKSNKEILDIITQTCKKRL</sequence>
<evidence type="ECO:0000313" key="1">
    <source>
        <dbReference type="EMBL" id="AIQ63469.1"/>
    </source>
</evidence>
<protein>
    <submittedName>
        <fullName evidence="1">Uncharacterized protein</fullName>
    </submittedName>
</protein>
<dbReference type="KEGG" id="pste:PSTEL_10615"/>
<name>A0A089N433_9BACL</name>
<dbReference type="HOGENOM" id="CLU_2570630_0_0_9"/>
<dbReference type="EMBL" id="CP009286">
    <property type="protein sequence ID" value="AIQ63469.1"/>
    <property type="molecule type" value="Genomic_DNA"/>
</dbReference>
<accession>A0A089N433</accession>
<reference evidence="1 2" key="1">
    <citation type="submission" date="2014-08" db="EMBL/GenBank/DDBJ databases">
        <title>Comparative genomics of the Paenibacillus odorifer group.</title>
        <authorList>
            <person name="den Bakker H.C."/>
            <person name="Tsai Y.-C."/>
            <person name="Martin N."/>
            <person name="Korlach J."/>
            <person name="Wiedmann M."/>
        </authorList>
    </citation>
    <scope>NUCLEOTIDE SEQUENCE [LARGE SCALE GENOMIC DNA]</scope>
    <source>
        <strain evidence="1 2">DSM 14472</strain>
    </source>
</reference>
<gene>
    <name evidence="1" type="ORF">PSTEL_10615</name>
</gene>
<organism evidence="1 2">
    <name type="scientific">Paenibacillus stellifer</name>
    <dbReference type="NCBI Taxonomy" id="169760"/>
    <lineage>
        <taxon>Bacteria</taxon>
        <taxon>Bacillati</taxon>
        <taxon>Bacillota</taxon>
        <taxon>Bacilli</taxon>
        <taxon>Bacillales</taxon>
        <taxon>Paenibacillaceae</taxon>
        <taxon>Paenibacillus</taxon>
    </lineage>
</organism>